<protein>
    <submittedName>
        <fullName evidence="5">2-dehydro-3-deoxyglucarate aldolase</fullName>
    </submittedName>
</protein>
<evidence type="ECO:0000256" key="2">
    <source>
        <dbReference type="ARBA" id="ARBA00022723"/>
    </source>
</evidence>
<dbReference type="EMBL" id="JAAXPC010000001">
    <property type="protein sequence ID" value="NKY00296.1"/>
    <property type="molecule type" value="Genomic_DNA"/>
</dbReference>
<comment type="caution">
    <text evidence="5">The sequence shown here is derived from an EMBL/GenBank/DDBJ whole genome shotgun (WGS) entry which is preliminary data.</text>
</comment>
<dbReference type="PANTHER" id="PTHR30502">
    <property type="entry name" value="2-KETO-3-DEOXY-L-RHAMNONATE ALDOLASE"/>
    <property type="match status" value="1"/>
</dbReference>
<evidence type="ECO:0000256" key="3">
    <source>
        <dbReference type="ARBA" id="ARBA00023239"/>
    </source>
</evidence>
<name>A0A846WGW2_9ACTN</name>
<dbReference type="SUPFAM" id="SSF51621">
    <property type="entry name" value="Phosphoenolpyruvate/pyruvate domain"/>
    <property type="match status" value="1"/>
</dbReference>
<proteinExistence type="inferred from homology"/>
<sequence>MSRPTLKSRLQAGEQVVGVLTRMPSEELVEMAAVAGMDYILIDCEHGPADQVQLRAHITAAQVHGVDVLVRVGQHETALIQRVLDLGASGVVVPHVDTAEHARAVVTATRYPPVGDRGFATYGRAGRFGTVSAGEHLHADADTTLTIVMIESRAGCASAPEILAVAGIDGVLCGPADLAISMGLESSADPALAAELDRIHRSVADAGRLRMDIVGGAEQVRTSLEAGASMVVVNLTHALMALLGDLVAPRDR</sequence>
<dbReference type="Pfam" id="PF03328">
    <property type="entry name" value="HpcH_HpaI"/>
    <property type="match status" value="1"/>
</dbReference>
<evidence type="ECO:0000256" key="1">
    <source>
        <dbReference type="ARBA" id="ARBA00005568"/>
    </source>
</evidence>
<dbReference type="PANTHER" id="PTHR30502:SF0">
    <property type="entry name" value="PHOSPHOENOLPYRUVATE CARBOXYLASE FAMILY PROTEIN"/>
    <property type="match status" value="1"/>
</dbReference>
<keyword evidence="3" id="KW-0456">Lyase</keyword>
<dbReference type="Gene3D" id="3.20.20.60">
    <property type="entry name" value="Phosphoenolpyruvate-binding domains"/>
    <property type="match status" value="1"/>
</dbReference>
<evidence type="ECO:0000313" key="5">
    <source>
        <dbReference type="EMBL" id="NKY00296.1"/>
    </source>
</evidence>
<evidence type="ECO:0000313" key="6">
    <source>
        <dbReference type="Proteomes" id="UP000563898"/>
    </source>
</evidence>
<dbReference type="InterPro" id="IPR050251">
    <property type="entry name" value="HpcH-HpaI_aldolase"/>
</dbReference>
<reference evidence="5 6" key="1">
    <citation type="submission" date="2020-04" db="EMBL/GenBank/DDBJ databases">
        <title>MicrobeNet Type strains.</title>
        <authorList>
            <person name="Nicholson A.C."/>
        </authorList>
    </citation>
    <scope>NUCLEOTIDE SEQUENCE [LARGE SCALE GENOMIC DNA]</scope>
    <source>
        <strain evidence="5 6">ATCC BAA-14</strain>
    </source>
</reference>
<keyword evidence="2" id="KW-0479">Metal-binding</keyword>
<dbReference type="InterPro" id="IPR015813">
    <property type="entry name" value="Pyrv/PenolPyrv_kinase-like_dom"/>
</dbReference>
<gene>
    <name evidence="5" type="ORF">HGA05_01700</name>
</gene>
<dbReference type="RefSeq" id="WP_006372714.1">
    <property type="nucleotide sequence ID" value="NZ_CP116236.1"/>
</dbReference>
<dbReference type="GO" id="GO:0005737">
    <property type="term" value="C:cytoplasm"/>
    <property type="evidence" value="ECO:0007669"/>
    <property type="project" value="TreeGrafter"/>
</dbReference>
<comment type="similarity">
    <text evidence="1">Belongs to the HpcH/HpaI aldolase family.</text>
</comment>
<evidence type="ECO:0000259" key="4">
    <source>
        <dbReference type="Pfam" id="PF03328"/>
    </source>
</evidence>
<dbReference type="AlphaFoldDB" id="A0A846WGW2"/>
<organism evidence="5 6">
    <name type="scientific">Gordonia polyisoprenivorans</name>
    <dbReference type="NCBI Taxonomy" id="84595"/>
    <lineage>
        <taxon>Bacteria</taxon>
        <taxon>Bacillati</taxon>
        <taxon>Actinomycetota</taxon>
        <taxon>Actinomycetes</taxon>
        <taxon>Mycobacteriales</taxon>
        <taxon>Gordoniaceae</taxon>
        <taxon>Gordonia</taxon>
    </lineage>
</organism>
<feature type="domain" description="HpcH/HpaI aldolase/citrate lyase" evidence="4">
    <location>
        <begin position="26"/>
        <end position="228"/>
    </location>
</feature>
<dbReference type="GO" id="GO:0016832">
    <property type="term" value="F:aldehyde-lyase activity"/>
    <property type="evidence" value="ECO:0007669"/>
    <property type="project" value="TreeGrafter"/>
</dbReference>
<dbReference type="GO" id="GO:0046872">
    <property type="term" value="F:metal ion binding"/>
    <property type="evidence" value="ECO:0007669"/>
    <property type="project" value="UniProtKB-KW"/>
</dbReference>
<accession>A0A846WGW2</accession>
<dbReference type="InterPro" id="IPR005000">
    <property type="entry name" value="Aldolase/citrate-lyase_domain"/>
</dbReference>
<dbReference type="InterPro" id="IPR040442">
    <property type="entry name" value="Pyrv_kinase-like_dom_sf"/>
</dbReference>
<dbReference type="Proteomes" id="UP000563898">
    <property type="component" value="Unassembled WGS sequence"/>
</dbReference>